<dbReference type="Gene3D" id="1.10.357.20">
    <property type="entry name" value="SLC41 divalent cation transporters, integral membrane domain"/>
    <property type="match status" value="2"/>
</dbReference>
<comment type="subcellular location">
    <subcellularLocation>
        <location evidence="1">Membrane</location>
        <topology evidence="1">Multi-pass membrane protein</topology>
    </subcellularLocation>
</comment>
<gene>
    <name evidence="11" type="ORF">ENU66_01940</name>
</gene>
<dbReference type="PANTHER" id="PTHR16228">
    <property type="entry name" value="DIVALENT CATION TRANSPORTER SOLUTE CARRIER FAMILY 41"/>
    <property type="match status" value="1"/>
</dbReference>
<name>A0A7V3ZWU7_UNCW3</name>
<evidence type="ECO:0000256" key="1">
    <source>
        <dbReference type="ARBA" id="ARBA00004141"/>
    </source>
</evidence>
<dbReference type="AlphaFoldDB" id="A0A7V3ZWU7"/>
<keyword evidence="6 9" id="KW-1133">Transmembrane helix</keyword>
<evidence type="ECO:0000256" key="6">
    <source>
        <dbReference type="ARBA" id="ARBA00022989"/>
    </source>
</evidence>
<keyword evidence="4 9" id="KW-0812">Transmembrane</keyword>
<feature type="transmembrane region" description="Helical" evidence="9">
    <location>
        <begin position="116"/>
        <end position="139"/>
    </location>
</feature>
<dbReference type="InterPro" id="IPR006667">
    <property type="entry name" value="SLC41_membr_dom"/>
</dbReference>
<evidence type="ECO:0000256" key="5">
    <source>
        <dbReference type="ARBA" id="ARBA00022842"/>
    </source>
</evidence>
<dbReference type="EMBL" id="DTDJ01000017">
    <property type="protein sequence ID" value="HGL17087.1"/>
    <property type="molecule type" value="Genomic_DNA"/>
</dbReference>
<feature type="domain" description="SLC41A/MgtE integral membrane" evidence="10">
    <location>
        <begin position="81"/>
        <end position="204"/>
    </location>
</feature>
<reference evidence="11" key="1">
    <citation type="journal article" date="2020" name="mSystems">
        <title>Genome- and Community-Level Interaction Insights into Carbon Utilization and Element Cycling Functions of Hydrothermarchaeota in Hydrothermal Sediment.</title>
        <authorList>
            <person name="Zhou Z."/>
            <person name="Liu Y."/>
            <person name="Xu W."/>
            <person name="Pan J."/>
            <person name="Luo Z.H."/>
            <person name="Li M."/>
        </authorList>
    </citation>
    <scope>NUCLEOTIDE SEQUENCE [LARGE SCALE GENOMIC DNA]</scope>
    <source>
        <strain evidence="11">SpSt-69</strain>
    </source>
</reference>
<comment type="caution">
    <text evidence="11">The sequence shown here is derived from an EMBL/GenBank/DDBJ whole genome shotgun (WGS) entry which is preliminary data.</text>
</comment>
<feature type="transmembrane region" description="Helical" evidence="9">
    <location>
        <begin position="391"/>
        <end position="413"/>
    </location>
</feature>
<feature type="transmembrane region" description="Helical" evidence="9">
    <location>
        <begin position="321"/>
        <end position="343"/>
    </location>
</feature>
<keyword evidence="5" id="KW-0460">Magnesium</keyword>
<dbReference type="PANTHER" id="PTHR16228:SF7">
    <property type="entry name" value="SLC41A_MGTE INTEGRAL MEMBRANE DOMAIN-CONTAINING PROTEIN"/>
    <property type="match status" value="1"/>
</dbReference>
<proteinExistence type="inferred from homology"/>
<feature type="transmembrane region" description="Helical" evidence="9">
    <location>
        <begin position="185"/>
        <end position="209"/>
    </location>
</feature>
<keyword evidence="7" id="KW-0406">Ion transport</keyword>
<comment type="similarity">
    <text evidence="2">Belongs to the SLC41A transporter family.</text>
</comment>
<sequence>MFLRAVDWQDREAGGTKRWSVKLVAVIRVKSSKKGLLREIIVASFPALFLCLLLDFFAGAFLGKFFEKIMVEYPVILVILPGLMGLRGNIYGSLASRFTTMLHLGEMKPTLKEKNVVSNIFISLLLSLLPVTILWLVGVIKVRDIGIAVFLIVISSTLFASLLLGYSTALATIIPFKRGIDPDAVAAPIVTSIADLVTIPLLVGFMLLYEGDLKTFYLLLAIGIAISLIIGSKSRFGKQERRIFFEVLSIIAVLAFVSSISGSLLESYSEIIYASIVFSVMYPAILDSTGNLGSIIGTKTSTRIHLGEIEKLFNKTTAIEIFLYTILAAVIGILANLIAIGVVKLTLNANVGLVIPFLLLYPLLTFGVMWVAYFLAIGFDRLGLDPDNATVPTITTLADILSTVFTIVVAYLIV</sequence>
<dbReference type="InterPro" id="IPR036739">
    <property type="entry name" value="SLC41_membr_dom_sf"/>
</dbReference>
<evidence type="ECO:0000313" key="11">
    <source>
        <dbReference type="EMBL" id="HGL17087.1"/>
    </source>
</evidence>
<evidence type="ECO:0000256" key="2">
    <source>
        <dbReference type="ARBA" id="ARBA00009749"/>
    </source>
</evidence>
<keyword evidence="8 9" id="KW-0472">Membrane</keyword>
<organism evidence="11">
    <name type="scientific">candidate division WOR-3 bacterium</name>
    <dbReference type="NCBI Taxonomy" id="2052148"/>
    <lineage>
        <taxon>Bacteria</taxon>
        <taxon>Bacteria division WOR-3</taxon>
    </lineage>
</organism>
<feature type="transmembrane region" description="Helical" evidence="9">
    <location>
        <begin position="215"/>
        <end position="231"/>
    </location>
</feature>
<feature type="transmembrane region" description="Helical" evidence="9">
    <location>
        <begin position="145"/>
        <end position="173"/>
    </location>
</feature>
<feature type="transmembrane region" description="Helical" evidence="9">
    <location>
        <begin position="243"/>
        <end position="265"/>
    </location>
</feature>
<evidence type="ECO:0000259" key="10">
    <source>
        <dbReference type="Pfam" id="PF01769"/>
    </source>
</evidence>
<evidence type="ECO:0000256" key="3">
    <source>
        <dbReference type="ARBA" id="ARBA00022448"/>
    </source>
</evidence>
<dbReference type="InterPro" id="IPR045349">
    <property type="entry name" value="SLC41A1-3"/>
</dbReference>
<feature type="transmembrane region" description="Helical" evidence="9">
    <location>
        <begin position="75"/>
        <end position="95"/>
    </location>
</feature>
<feature type="domain" description="SLC41A/MgtE integral membrane" evidence="10">
    <location>
        <begin position="283"/>
        <end position="408"/>
    </location>
</feature>
<evidence type="ECO:0000256" key="4">
    <source>
        <dbReference type="ARBA" id="ARBA00022692"/>
    </source>
</evidence>
<evidence type="ECO:0000256" key="7">
    <source>
        <dbReference type="ARBA" id="ARBA00023065"/>
    </source>
</evidence>
<evidence type="ECO:0000256" key="8">
    <source>
        <dbReference type="ARBA" id="ARBA00023136"/>
    </source>
</evidence>
<dbReference type="SUPFAM" id="SSF161093">
    <property type="entry name" value="MgtE membrane domain-like"/>
    <property type="match status" value="2"/>
</dbReference>
<feature type="transmembrane region" description="Helical" evidence="9">
    <location>
        <begin position="40"/>
        <end position="63"/>
    </location>
</feature>
<feature type="transmembrane region" description="Helical" evidence="9">
    <location>
        <begin position="355"/>
        <end position="379"/>
    </location>
</feature>
<dbReference type="GO" id="GO:0016020">
    <property type="term" value="C:membrane"/>
    <property type="evidence" value="ECO:0007669"/>
    <property type="project" value="UniProtKB-SubCell"/>
</dbReference>
<dbReference type="GO" id="GO:0008324">
    <property type="term" value="F:monoatomic cation transmembrane transporter activity"/>
    <property type="evidence" value="ECO:0007669"/>
    <property type="project" value="InterPro"/>
</dbReference>
<evidence type="ECO:0000256" key="9">
    <source>
        <dbReference type="SAM" id="Phobius"/>
    </source>
</evidence>
<protein>
    <submittedName>
        <fullName evidence="11">Magnesium transporter MgtE</fullName>
    </submittedName>
</protein>
<dbReference type="Pfam" id="PF01769">
    <property type="entry name" value="MgtE"/>
    <property type="match status" value="2"/>
</dbReference>
<keyword evidence="3" id="KW-0813">Transport</keyword>
<accession>A0A7V3ZWU7</accession>